<keyword evidence="2" id="KW-0378">Hydrolase</keyword>
<dbReference type="EMBL" id="JACHGT010000018">
    <property type="protein sequence ID" value="MBB6038720.1"/>
    <property type="molecule type" value="Genomic_DNA"/>
</dbReference>
<organism evidence="2 3">
    <name type="scientific">Phytomonospora endophytica</name>
    <dbReference type="NCBI Taxonomy" id="714109"/>
    <lineage>
        <taxon>Bacteria</taxon>
        <taxon>Bacillati</taxon>
        <taxon>Actinomycetota</taxon>
        <taxon>Actinomycetes</taxon>
        <taxon>Micromonosporales</taxon>
        <taxon>Micromonosporaceae</taxon>
        <taxon>Phytomonospora</taxon>
    </lineage>
</organism>
<evidence type="ECO:0000259" key="1">
    <source>
        <dbReference type="Pfam" id="PF01979"/>
    </source>
</evidence>
<dbReference type="Pfam" id="PF01979">
    <property type="entry name" value="Amidohydro_1"/>
    <property type="match status" value="1"/>
</dbReference>
<feature type="domain" description="Amidohydrolase-related" evidence="1">
    <location>
        <begin position="54"/>
        <end position="382"/>
    </location>
</feature>
<comment type="caution">
    <text evidence="2">The sequence shown here is derived from an EMBL/GenBank/DDBJ whole genome shotgun (WGS) entry which is preliminary data.</text>
</comment>
<dbReference type="InterPro" id="IPR051781">
    <property type="entry name" value="Metallo-dep_Hydrolase"/>
</dbReference>
<dbReference type="InterPro" id="IPR032466">
    <property type="entry name" value="Metal_Hydrolase"/>
</dbReference>
<gene>
    <name evidence="2" type="ORF">HNR73_006606</name>
</gene>
<dbReference type="Proteomes" id="UP000548476">
    <property type="component" value="Unassembled WGS sequence"/>
</dbReference>
<accession>A0A841G3M9</accession>
<name>A0A841G3M9_9ACTN</name>
<reference evidence="2 3" key="1">
    <citation type="submission" date="2020-08" db="EMBL/GenBank/DDBJ databases">
        <title>Genomic Encyclopedia of Type Strains, Phase IV (KMG-IV): sequencing the most valuable type-strain genomes for metagenomic binning, comparative biology and taxonomic classification.</title>
        <authorList>
            <person name="Goeker M."/>
        </authorList>
    </citation>
    <scope>NUCLEOTIDE SEQUENCE [LARGE SCALE GENOMIC DNA]</scope>
    <source>
        <strain evidence="2 3">YIM 65646</strain>
    </source>
</reference>
<proteinExistence type="predicted"/>
<dbReference type="Gene3D" id="3.20.20.140">
    <property type="entry name" value="Metal-dependent hydrolases"/>
    <property type="match status" value="1"/>
</dbReference>
<dbReference type="PANTHER" id="PTHR43135:SF3">
    <property type="entry name" value="ALPHA-D-RIBOSE 1-METHYLPHOSPHONATE 5-TRIPHOSPHATE DIPHOSPHATASE"/>
    <property type="match status" value="1"/>
</dbReference>
<dbReference type="PANTHER" id="PTHR43135">
    <property type="entry name" value="ALPHA-D-RIBOSE 1-METHYLPHOSPHONATE 5-TRIPHOSPHATE DIPHOSPHATASE"/>
    <property type="match status" value="1"/>
</dbReference>
<dbReference type="AlphaFoldDB" id="A0A841G3M9"/>
<evidence type="ECO:0000313" key="3">
    <source>
        <dbReference type="Proteomes" id="UP000548476"/>
    </source>
</evidence>
<sequence>MVLALRAAGLFDGVSPTPAPRPIVLIDGDRIVSVQTGGEPPTGAQVIDLGTAWLMPGMIDAHQHLCFDASADPIAARDDTAMLTQMRRAAHSALLAGITTVRDLGDRGHGAVRLRAEGGELPTILAAGPPITTPRGHCWFLGGETHGADGVRAAVRDRAEHGADVIKVMVTGGEMTAGTYPHLAQFGPAEITAAVSEAHALGLPVTGHAHGAPGIRLAVESGMDSIEHCSFLTADGAEADTELIAMLAGSGTVVSATLGHLPMPGYEPPPRIQALLVKLSAVFLEMSTAGVDMICSSDAGINPAKPHGALAHSVSHFTELGGRHLDALRGVTSRAAEVCGVGDRKGRLAPGFDADIVALRADPLADVTALREVAAVFKAGRRI</sequence>
<dbReference type="Gene3D" id="2.30.40.10">
    <property type="entry name" value="Urease, subunit C, domain 1"/>
    <property type="match status" value="1"/>
</dbReference>
<evidence type="ECO:0000313" key="2">
    <source>
        <dbReference type="EMBL" id="MBB6038720.1"/>
    </source>
</evidence>
<dbReference type="InterPro" id="IPR011059">
    <property type="entry name" value="Metal-dep_hydrolase_composite"/>
</dbReference>
<protein>
    <submittedName>
        <fullName evidence="2">Imidazolonepropionase-like amidohydrolase</fullName>
    </submittedName>
</protein>
<dbReference type="InterPro" id="IPR006680">
    <property type="entry name" value="Amidohydro-rel"/>
</dbReference>
<keyword evidence="3" id="KW-1185">Reference proteome</keyword>
<dbReference type="SUPFAM" id="SSF51556">
    <property type="entry name" value="Metallo-dependent hydrolases"/>
    <property type="match status" value="1"/>
</dbReference>
<dbReference type="GO" id="GO:0016810">
    <property type="term" value="F:hydrolase activity, acting on carbon-nitrogen (but not peptide) bonds"/>
    <property type="evidence" value="ECO:0007669"/>
    <property type="project" value="InterPro"/>
</dbReference>
<dbReference type="RefSeq" id="WP_221331244.1">
    <property type="nucleotide sequence ID" value="NZ_BONT01000060.1"/>
</dbReference>
<dbReference type="SUPFAM" id="SSF51338">
    <property type="entry name" value="Composite domain of metallo-dependent hydrolases"/>
    <property type="match status" value="1"/>
</dbReference>